<dbReference type="RefSeq" id="WP_173273972.1">
    <property type="nucleotide sequence ID" value="NZ_JABMKV010000005.1"/>
</dbReference>
<dbReference type="EMBL" id="JABMKV010000005">
    <property type="protein sequence ID" value="NQX33145.1"/>
    <property type="molecule type" value="Genomic_DNA"/>
</dbReference>
<sequence>MNLRLLYIGAIAAMNYLLPATVKDKLAPSATIVSLTPIFPVVKDYLMVPGPISFMQKKYSLSYSAHPTPAYFQQEYIVKGELPEKYNEMVMVQLMLGQVKIEDAVAAKVKELKIRKDNDPMVNFKVTNLPKSGEIVLEFTLSAGEGKATIAEWNVYRYHAYNQATTKQQGLSLLGFSKRFYGTNAYKNLKDATTGLGTIKAEFLKLHSPDLKPTH</sequence>
<evidence type="ECO:0000313" key="2">
    <source>
        <dbReference type="Proteomes" id="UP000762110"/>
    </source>
</evidence>
<comment type="caution">
    <text evidence="1">The sequence shown here is derived from an EMBL/GenBank/DDBJ whole genome shotgun (WGS) entry which is preliminary data.</text>
</comment>
<dbReference type="Proteomes" id="UP000762110">
    <property type="component" value="Unassembled WGS sequence"/>
</dbReference>
<evidence type="ECO:0000313" key="1">
    <source>
        <dbReference type="EMBL" id="NQX33145.1"/>
    </source>
</evidence>
<reference evidence="1 2" key="1">
    <citation type="submission" date="2020-05" db="EMBL/GenBank/DDBJ databases">
        <title>Description of Pedobacter foliorum sp. nov.</title>
        <authorList>
            <person name="Qi S."/>
            <person name="Carlier A."/>
            <person name="Cnockaert M."/>
            <person name="Vandamme P."/>
        </authorList>
    </citation>
    <scope>NUCLEOTIDE SEQUENCE [LARGE SCALE GENOMIC DNA]</scope>
    <source>
        <strain evidence="1 2">LMG 31300</strain>
    </source>
</reference>
<protein>
    <recommendedName>
        <fullName evidence="3">DUF4294 domain-containing protein</fullName>
    </recommendedName>
</protein>
<organism evidence="1 2">
    <name type="scientific">Pedobacter boryungensis</name>
    <dbReference type="NCBI Taxonomy" id="869962"/>
    <lineage>
        <taxon>Bacteria</taxon>
        <taxon>Pseudomonadati</taxon>
        <taxon>Bacteroidota</taxon>
        <taxon>Sphingobacteriia</taxon>
        <taxon>Sphingobacteriales</taxon>
        <taxon>Sphingobacteriaceae</taxon>
        <taxon>Pedobacter</taxon>
    </lineage>
</organism>
<name>A0ABX2DGP0_9SPHI</name>
<keyword evidence="2" id="KW-1185">Reference proteome</keyword>
<evidence type="ECO:0008006" key="3">
    <source>
        <dbReference type="Google" id="ProtNLM"/>
    </source>
</evidence>
<proteinExistence type="predicted"/>
<gene>
    <name evidence="1" type="ORF">HQN85_15515</name>
</gene>
<accession>A0ABX2DGP0</accession>